<gene>
    <name evidence="1" type="ORF">F5148DRAFT_1284057</name>
</gene>
<comment type="caution">
    <text evidence="1">The sequence shown here is derived from an EMBL/GenBank/DDBJ whole genome shotgun (WGS) entry which is preliminary data.</text>
</comment>
<organism evidence="1 2">
    <name type="scientific">Russula earlei</name>
    <dbReference type="NCBI Taxonomy" id="71964"/>
    <lineage>
        <taxon>Eukaryota</taxon>
        <taxon>Fungi</taxon>
        <taxon>Dikarya</taxon>
        <taxon>Basidiomycota</taxon>
        <taxon>Agaricomycotina</taxon>
        <taxon>Agaricomycetes</taxon>
        <taxon>Russulales</taxon>
        <taxon>Russulaceae</taxon>
        <taxon>Russula</taxon>
    </lineage>
</organism>
<evidence type="ECO:0000313" key="2">
    <source>
        <dbReference type="Proteomes" id="UP001207468"/>
    </source>
</evidence>
<proteinExistence type="predicted"/>
<sequence>MRTYTVFAIFYLAVGIALSFAYPSSKDGKSAEANPWKRLPSHGQDNSAFASHRARRERTNKDHIPEDNAPPPQKNDPRTRDNVPLTGNNRDGRKG</sequence>
<name>A0ACC0UAS7_9AGAM</name>
<reference evidence="1" key="1">
    <citation type="submission" date="2021-03" db="EMBL/GenBank/DDBJ databases">
        <title>Evolutionary priming and transition to the ectomycorrhizal habit in an iconic lineage of mushroom-forming fungi: is preadaptation a requirement?</title>
        <authorList>
            <consortium name="DOE Joint Genome Institute"/>
            <person name="Looney B.P."/>
            <person name="Miyauchi S."/>
            <person name="Morin E."/>
            <person name="Drula E."/>
            <person name="Courty P.E."/>
            <person name="Chicoki N."/>
            <person name="Fauchery L."/>
            <person name="Kohler A."/>
            <person name="Kuo A."/>
            <person name="LaButti K."/>
            <person name="Pangilinan J."/>
            <person name="Lipzen A."/>
            <person name="Riley R."/>
            <person name="Andreopoulos W."/>
            <person name="He G."/>
            <person name="Johnson J."/>
            <person name="Barry K.W."/>
            <person name="Grigoriev I.V."/>
            <person name="Nagy L."/>
            <person name="Hibbett D."/>
            <person name="Henrissat B."/>
            <person name="Matheny P.B."/>
            <person name="Labbe J."/>
            <person name="Martin A.F."/>
        </authorList>
    </citation>
    <scope>NUCLEOTIDE SEQUENCE</scope>
    <source>
        <strain evidence="1">BPL698</strain>
    </source>
</reference>
<dbReference type="EMBL" id="JAGFNK010000091">
    <property type="protein sequence ID" value="KAI9508440.1"/>
    <property type="molecule type" value="Genomic_DNA"/>
</dbReference>
<protein>
    <submittedName>
        <fullName evidence="1">Uncharacterized protein</fullName>
    </submittedName>
</protein>
<dbReference type="Proteomes" id="UP001207468">
    <property type="component" value="Unassembled WGS sequence"/>
</dbReference>
<keyword evidence="2" id="KW-1185">Reference proteome</keyword>
<accession>A0ACC0UAS7</accession>
<evidence type="ECO:0000313" key="1">
    <source>
        <dbReference type="EMBL" id="KAI9508440.1"/>
    </source>
</evidence>